<protein>
    <recommendedName>
        <fullName evidence="7">Zn(2)-C6 fungal-type domain-containing protein</fullName>
    </recommendedName>
</protein>
<dbReference type="Pfam" id="PF04082">
    <property type="entry name" value="Fungal_trans"/>
    <property type="match status" value="1"/>
</dbReference>
<evidence type="ECO:0000256" key="6">
    <source>
        <dbReference type="SAM" id="MobiDB-lite"/>
    </source>
</evidence>
<dbReference type="CDD" id="cd12148">
    <property type="entry name" value="fungal_TF_MHR"/>
    <property type="match status" value="1"/>
</dbReference>
<evidence type="ECO:0000313" key="9">
    <source>
        <dbReference type="Proteomes" id="UP000191500"/>
    </source>
</evidence>
<keyword evidence="1" id="KW-0479">Metal-binding</keyword>
<evidence type="ECO:0000256" key="3">
    <source>
        <dbReference type="ARBA" id="ARBA00023125"/>
    </source>
</evidence>
<name>A0A1V6U9E1_9EURO</name>
<feature type="domain" description="Zn(2)-C6 fungal-type" evidence="7">
    <location>
        <begin position="45"/>
        <end position="74"/>
    </location>
</feature>
<reference evidence="9" key="1">
    <citation type="journal article" date="2017" name="Nat. Microbiol.">
        <title>Global analysis of biosynthetic gene clusters reveals vast potential of secondary metabolite production in Penicillium species.</title>
        <authorList>
            <person name="Nielsen J.C."/>
            <person name="Grijseels S."/>
            <person name="Prigent S."/>
            <person name="Ji B."/>
            <person name="Dainat J."/>
            <person name="Nielsen K.F."/>
            <person name="Frisvad J.C."/>
            <person name="Workman M."/>
            <person name="Nielsen J."/>
        </authorList>
    </citation>
    <scope>NUCLEOTIDE SEQUENCE [LARGE SCALE GENOMIC DNA]</scope>
    <source>
        <strain evidence="9">IBT 31321</strain>
    </source>
</reference>
<dbReference type="InterPro" id="IPR001138">
    <property type="entry name" value="Zn2Cys6_DnaBD"/>
</dbReference>
<dbReference type="PROSITE" id="PS50048">
    <property type="entry name" value="ZN2_CY6_FUNGAL_2"/>
    <property type="match status" value="1"/>
</dbReference>
<dbReference type="PANTHER" id="PTHR47256:SF9">
    <property type="entry name" value="ZN(II)2CYS6 TRANSCRIPTION FACTOR (EUROFUNG)"/>
    <property type="match status" value="1"/>
</dbReference>
<dbReference type="GO" id="GO:0006351">
    <property type="term" value="P:DNA-templated transcription"/>
    <property type="evidence" value="ECO:0007669"/>
    <property type="project" value="InterPro"/>
</dbReference>
<dbReference type="PANTHER" id="PTHR47256">
    <property type="entry name" value="ZN(II)2CYS6 TRANSCRIPTION FACTOR (EUROFUNG)-RELATED"/>
    <property type="match status" value="1"/>
</dbReference>
<organism evidence="8 9">
    <name type="scientific">Penicillium coprophilum</name>
    <dbReference type="NCBI Taxonomy" id="36646"/>
    <lineage>
        <taxon>Eukaryota</taxon>
        <taxon>Fungi</taxon>
        <taxon>Dikarya</taxon>
        <taxon>Ascomycota</taxon>
        <taxon>Pezizomycotina</taxon>
        <taxon>Eurotiomycetes</taxon>
        <taxon>Eurotiomycetidae</taxon>
        <taxon>Eurotiales</taxon>
        <taxon>Aspergillaceae</taxon>
        <taxon>Penicillium</taxon>
    </lineage>
</organism>
<dbReference type="InterPro" id="IPR053187">
    <property type="entry name" value="Notoamide_regulator"/>
</dbReference>
<evidence type="ECO:0000256" key="2">
    <source>
        <dbReference type="ARBA" id="ARBA00023015"/>
    </source>
</evidence>
<evidence type="ECO:0000313" key="8">
    <source>
        <dbReference type="EMBL" id="OQE35118.1"/>
    </source>
</evidence>
<dbReference type="Pfam" id="PF00172">
    <property type="entry name" value="Zn_clus"/>
    <property type="match status" value="1"/>
</dbReference>
<dbReference type="Gene3D" id="4.10.240.10">
    <property type="entry name" value="Zn(2)-C6 fungal-type DNA-binding domain"/>
    <property type="match status" value="1"/>
</dbReference>
<feature type="region of interest" description="Disordered" evidence="6">
    <location>
        <begin position="1"/>
        <end position="38"/>
    </location>
</feature>
<keyword evidence="4" id="KW-0804">Transcription</keyword>
<dbReference type="Proteomes" id="UP000191500">
    <property type="component" value="Unassembled WGS sequence"/>
</dbReference>
<dbReference type="SUPFAM" id="SSF57701">
    <property type="entry name" value="Zn2/Cys6 DNA-binding domain"/>
    <property type="match status" value="1"/>
</dbReference>
<sequence length="710" mass="80187">MSSHQRRLVPGPSPENDHEHDTENGSPPTEGGRGSGTWKKRVSTACLACKKSKRKCSGTSPCANCQTFNRVCIFDESLDQRRRVAAKRTADELSYHRDLLSDLFKLVREANEQDALHLLTIIRHNAPADEIRVYINETLSSITESTSTSTSTAVEQETVAKLEDMRQLINVEGMGPTFRRKVMDIHYLCDSAPCEVPAAPWTKVTTDADLVSHLVSLYFAWDWPFSAILDKEVFVKHMARGVLGSEFCSPFLVNAVLSNACYFSEFSEAYVVPGDISSKGSDFLAEAERLRGEESSEPSLAGLQGTLLMYERYAMSRGDDLGYTMLHEAIRMGEALGLVGSTGPRMASGELSHDMDISYKRTAWGLFNVDTMVHTSFLRPSLIDHVNMARLDINQPEDKALWRPYPTHRDPRPSYFSQYFDEACNLSTIARDISRSMFADHRSNPALGPIHHQSREDLYDRIRRWHDLLPEDFDVRYRPAPHIILLKMRYHALIINLFSCISEDEVPPIQFEPQTPESPPRHTPERKYNARTVTQSAARGIASLTRLHRREFGVSRAHQFAMYAINLALFTMLEQESFDVLDEDFLTLASAFSIVASRSALGRNLFHIFRQSVRAKAQGYRIREASSVPDELKELFDEQSKARGCSRFDEYAEGLEKLNQKDKYHGIGEGNGNGLQDYPGLGLSDMLDRYESLSLGKDAVLVDRYRPVGC</sequence>
<evidence type="ECO:0000256" key="1">
    <source>
        <dbReference type="ARBA" id="ARBA00022723"/>
    </source>
</evidence>
<gene>
    <name evidence="8" type="ORF">PENCOP_c014G04639</name>
</gene>
<keyword evidence="5" id="KW-0539">Nucleus</keyword>
<dbReference type="InterPro" id="IPR036864">
    <property type="entry name" value="Zn2-C6_fun-type_DNA-bd_sf"/>
</dbReference>
<comment type="caution">
    <text evidence="8">The sequence shown here is derived from an EMBL/GenBank/DDBJ whole genome shotgun (WGS) entry which is preliminary data.</text>
</comment>
<keyword evidence="2" id="KW-0805">Transcription regulation</keyword>
<feature type="compositionally biased region" description="Basic and acidic residues" evidence="6">
    <location>
        <begin position="519"/>
        <end position="528"/>
    </location>
</feature>
<proteinExistence type="predicted"/>
<dbReference type="STRING" id="36646.A0A1V6U9E1"/>
<dbReference type="GO" id="GO:0000981">
    <property type="term" value="F:DNA-binding transcription factor activity, RNA polymerase II-specific"/>
    <property type="evidence" value="ECO:0007669"/>
    <property type="project" value="InterPro"/>
</dbReference>
<dbReference type="GO" id="GO:0008270">
    <property type="term" value="F:zinc ion binding"/>
    <property type="evidence" value="ECO:0007669"/>
    <property type="project" value="InterPro"/>
</dbReference>
<evidence type="ECO:0000256" key="4">
    <source>
        <dbReference type="ARBA" id="ARBA00023163"/>
    </source>
</evidence>
<evidence type="ECO:0000259" key="7">
    <source>
        <dbReference type="PROSITE" id="PS50048"/>
    </source>
</evidence>
<dbReference type="CDD" id="cd00067">
    <property type="entry name" value="GAL4"/>
    <property type="match status" value="1"/>
</dbReference>
<keyword evidence="9" id="KW-1185">Reference proteome</keyword>
<dbReference type="PROSITE" id="PS00463">
    <property type="entry name" value="ZN2_CY6_FUNGAL_1"/>
    <property type="match status" value="1"/>
</dbReference>
<dbReference type="InterPro" id="IPR007219">
    <property type="entry name" value="XnlR_reg_dom"/>
</dbReference>
<dbReference type="AlphaFoldDB" id="A0A1V6U9E1"/>
<keyword evidence="3" id="KW-0238">DNA-binding</keyword>
<dbReference type="SMART" id="SM00066">
    <property type="entry name" value="GAL4"/>
    <property type="match status" value="1"/>
</dbReference>
<evidence type="ECO:0000256" key="5">
    <source>
        <dbReference type="ARBA" id="ARBA00023242"/>
    </source>
</evidence>
<dbReference type="GO" id="GO:0003677">
    <property type="term" value="F:DNA binding"/>
    <property type="evidence" value="ECO:0007669"/>
    <property type="project" value="UniProtKB-KW"/>
</dbReference>
<accession>A0A1V6U9E1</accession>
<feature type="region of interest" description="Disordered" evidence="6">
    <location>
        <begin position="509"/>
        <end position="529"/>
    </location>
</feature>
<dbReference type="EMBL" id="MDDG01000014">
    <property type="protein sequence ID" value="OQE35118.1"/>
    <property type="molecule type" value="Genomic_DNA"/>
</dbReference>